<organism evidence="3 4">
    <name type="scientific">Pristionchus entomophagus</name>
    <dbReference type="NCBI Taxonomy" id="358040"/>
    <lineage>
        <taxon>Eukaryota</taxon>
        <taxon>Metazoa</taxon>
        <taxon>Ecdysozoa</taxon>
        <taxon>Nematoda</taxon>
        <taxon>Chromadorea</taxon>
        <taxon>Rhabditida</taxon>
        <taxon>Rhabditina</taxon>
        <taxon>Diplogasteromorpha</taxon>
        <taxon>Diplogasteroidea</taxon>
        <taxon>Neodiplogasteridae</taxon>
        <taxon>Pristionchus</taxon>
    </lineage>
</organism>
<dbReference type="EMBL" id="BTSX01000006">
    <property type="protein sequence ID" value="GMT07537.1"/>
    <property type="molecule type" value="Genomic_DNA"/>
</dbReference>
<proteinExistence type="predicted"/>
<reference evidence="3" key="1">
    <citation type="submission" date="2023-10" db="EMBL/GenBank/DDBJ databases">
        <title>Genome assembly of Pristionchus species.</title>
        <authorList>
            <person name="Yoshida K."/>
            <person name="Sommer R.J."/>
        </authorList>
    </citation>
    <scope>NUCLEOTIDE SEQUENCE</scope>
    <source>
        <strain evidence="3">RS0144</strain>
    </source>
</reference>
<evidence type="ECO:0000256" key="1">
    <source>
        <dbReference type="SAM" id="MobiDB-lite"/>
    </source>
</evidence>
<feature type="non-terminal residue" evidence="3">
    <location>
        <position position="184"/>
    </location>
</feature>
<dbReference type="Proteomes" id="UP001432027">
    <property type="component" value="Unassembled WGS sequence"/>
</dbReference>
<keyword evidence="2" id="KW-0732">Signal</keyword>
<sequence>MRVVLVLSLLLKAYCKFDDHMFRSKPLNIQILFPAMVHGKRSARSATDSRPQSRRGTRTTSTATWPEENSPQSTRPRRTLRSRSSPGATTVSLAGRRTVRSARLGCGPMADPSDTPIGKRTASLSPTPPSRAFAWIRTGSGTRNAAGQKLPCTPCACGHSENNLLPRIGQLFYFILNLYRIIKY</sequence>
<feature type="chain" id="PRO_5043585401" description="Secreted protein" evidence="2">
    <location>
        <begin position="16"/>
        <end position="184"/>
    </location>
</feature>
<feature type="region of interest" description="Disordered" evidence="1">
    <location>
        <begin position="41"/>
        <end position="130"/>
    </location>
</feature>
<feature type="compositionally biased region" description="Low complexity" evidence="1">
    <location>
        <begin position="58"/>
        <end position="74"/>
    </location>
</feature>
<name>A0AAV5UKN6_9BILA</name>
<evidence type="ECO:0000313" key="3">
    <source>
        <dbReference type="EMBL" id="GMT07537.1"/>
    </source>
</evidence>
<evidence type="ECO:0000313" key="4">
    <source>
        <dbReference type="Proteomes" id="UP001432027"/>
    </source>
</evidence>
<evidence type="ECO:0000256" key="2">
    <source>
        <dbReference type="SAM" id="SignalP"/>
    </source>
</evidence>
<dbReference type="AlphaFoldDB" id="A0AAV5UKN6"/>
<evidence type="ECO:0008006" key="5">
    <source>
        <dbReference type="Google" id="ProtNLM"/>
    </source>
</evidence>
<protein>
    <recommendedName>
        <fullName evidence="5">Secreted protein</fullName>
    </recommendedName>
</protein>
<accession>A0AAV5UKN6</accession>
<feature type="signal peptide" evidence="2">
    <location>
        <begin position="1"/>
        <end position="15"/>
    </location>
</feature>
<comment type="caution">
    <text evidence="3">The sequence shown here is derived from an EMBL/GenBank/DDBJ whole genome shotgun (WGS) entry which is preliminary data.</text>
</comment>
<gene>
    <name evidence="3" type="ORF">PENTCL1PPCAC_29712</name>
</gene>
<keyword evidence="4" id="KW-1185">Reference proteome</keyword>